<organism evidence="6">
    <name type="scientific">mine drainage metagenome</name>
    <dbReference type="NCBI Taxonomy" id="410659"/>
    <lineage>
        <taxon>unclassified sequences</taxon>
        <taxon>metagenomes</taxon>
        <taxon>ecological metagenomes</taxon>
    </lineage>
</organism>
<dbReference type="Pfam" id="PF07690">
    <property type="entry name" value="MFS_1"/>
    <property type="match status" value="1"/>
</dbReference>
<dbReference type="EMBL" id="MLJW01004298">
    <property type="protein sequence ID" value="OIQ70239.1"/>
    <property type="molecule type" value="Genomic_DNA"/>
</dbReference>
<evidence type="ECO:0000256" key="4">
    <source>
        <dbReference type="ARBA" id="ARBA00023136"/>
    </source>
</evidence>
<dbReference type="SUPFAM" id="SSF103473">
    <property type="entry name" value="MFS general substrate transporter"/>
    <property type="match status" value="1"/>
</dbReference>
<dbReference type="PANTHER" id="PTHR23501">
    <property type="entry name" value="MAJOR FACILITATOR SUPERFAMILY"/>
    <property type="match status" value="1"/>
</dbReference>
<dbReference type="GO" id="GO:0022857">
    <property type="term" value="F:transmembrane transporter activity"/>
    <property type="evidence" value="ECO:0007669"/>
    <property type="project" value="InterPro"/>
</dbReference>
<evidence type="ECO:0000313" key="6">
    <source>
        <dbReference type="EMBL" id="OIQ70239.1"/>
    </source>
</evidence>
<dbReference type="InterPro" id="IPR011701">
    <property type="entry name" value="MFS"/>
</dbReference>
<gene>
    <name evidence="6" type="primary">hsrA_4</name>
    <name evidence="6" type="ORF">GALL_481480</name>
</gene>
<comment type="subcellular location">
    <subcellularLocation>
        <location evidence="1">Membrane</location>
        <topology evidence="1">Multi-pass membrane protein</topology>
    </subcellularLocation>
</comment>
<keyword evidence="2 5" id="KW-0812">Transmembrane</keyword>
<evidence type="ECO:0000256" key="2">
    <source>
        <dbReference type="ARBA" id="ARBA00022692"/>
    </source>
</evidence>
<feature type="transmembrane region" description="Helical" evidence="5">
    <location>
        <begin position="172"/>
        <end position="193"/>
    </location>
</feature>
<evidence type="ECO:0000256" key="5">
    <source>
        <dbReference type="SAM" id="Phobius"/>
    </source>
</evidence>
<feature type="transmembrane region" description="Helical" evidence="5">
    <location>
        <begin position="6"/>
        <end position="24"/>
    </location>
</feature>
<evidence type="ECO:0000256" key="3">
    <source>
        <dbReference type="ARBA" id="ARBA00022989"/>
    </source>
</evidence>
<reference evidence="6" key="1">
    <citation type="submission" date="2016-10" db="EMBL/GenBank/DDBJ databases">
        <title>Sequence of Gallionella enrichment culture.</title>
        <authorList>
            <person name="Poehlein A."/>
            <person name="Muehling M."/>
            <person name="Daniel R."/>
        </authorList>
    </citation>
    <scope>NUCLEOTIDE SEQUENCE</scope>
</reference>
<proteinExistence type="predicted"/>
<protein>
    <submittedName>
        <fullName evidence="6">Putative transport protein HsrA</fullName>
    </submittedName>
</protein>
<dbReference type="GO" id="GO:0005886">
    <property type="term" value="C:plasma membrane"/>
    <property type="evidence" value="ECO:0007669"/>
    <property type="project" value="TreeGrafter"/>
</dbReference>
<evidence type="ECO:0000256" key="1">
    <source>
        <dbReference type="ARBA" id="ARBA00004141"/>
    </source>
</evidence>
<feature type="transmembrane region" description="Helical" evidence="5">
    <location>
        <begin position="45"/>
        <end position="68"/>
    </location>
</feature>
<sequence>MASAPVMSGLTFGGMALVIAYVFHALRVEAPLVDLRLLHWPTFRIAAAGGMFFRVGGGATPFLLPLLFQLGFGLTPFQSGMMTFASGIGAITMKFLAQPLLMRFGFRRILIWNALISCVFVALPATFTASTPYLVMVVTLFLGGTCRSLQFTSINAMAYADVPAERLSSATSFNAVLQQLSSSIGITIAAFGLQSVQDYTGLQQIVSATFPPVFILMATVSLISTFWWFKLTQDSGGSLLERAPAKG</sequence>
<comment type="caution">
    <text evidence="6">The sequence shown here is derived from an EMBL/GenBank/DDBJ whole genome shotgun (WGS) entry which is preliminary data.</text>
</comment>
<feature type="transmembrane region" description="Helical" evidence="5">
    <location>
        <begin position="80"/>
        <end position="97"/>
    </location>
</feature>
<keyword evidence="3 5" id="KW-1133">Transmembrane helix</keyword>
<name>A0A1J5PR74_9ZZZZ</name>
<dbReference type="Gene3D" id="1.20.1250.20">
    <property type="entry name" value="MFS general substrate transporter like domains"/>
    <property type="match status" value="1"/>
</dbReference>
<feature type="transmembrane region" description="Helical" evidence="5">
    <location>
        <begin position="205"/>
        <end position="229"/>
    </location>
</feature>
<dbReference type="AlphaFoldDB" id="A0A1J5PR74"/>
<dbReference type="PANTHER" id="PTHR23501:SF1">
    <property type="entry name" value="TRANSPORT PROTEIN HSRA-RELATED"/>
    <property type="match status" value="1"/>
</dbReference>
<dbReference type="InterPro" id="IPR036259">
    <property type="entry name" value="MFS_trans_sf"/>
</dbReference>
<keyword evidence="4 5" id="KW-0472">Membrane</keyword>
<accession>A0A1J5PR74</accession>